<dbReference type="InterPro" id="IPR000772">
    <property type="entry name" value="Ricin_B_lectin"/>
</dbReference>
<evidence type="ECO:0000313" key="3">
    <source>
        <dbReference type="EMBL" id="SDT66543.1"/>
    </source>
</evidence>
<organism evidence="3 4">
    <name type="scientific">Actinoplanes derwentensis</name>
    <dbReference type="NCBI Taxonomy" id="113562"/>
    <lineage>
        <taxon>Bacteria</taxon>
        <taxon>Bacillati</taxon>
        <taxon>Actinomycetota</taxon>
        <taxon>Actinomycetes</taxon>
        <taxon>Micromonosporales</taxon>
        <taxon>Micromonosporaceae</taxon>
        <taxon>Actinoplanes</taxon>
    </lineage>
</organism>
<dbReference type="STRING" id="113562.SAMN04489716_5361"/>
<dbReference type="SUPFAM" id="SSF53955">
    <property type="entry name" value="Lysozyme-like"/>
    <property type="match status" value="1"/>
</dbReference>
<dbReference type="InterPro" id="IPR035992">
    <property type="entry name" value="Ricin_B-like_lectins"/>
</dbReference>
<gene>
    <name evidence="3" type="ORF">SAMN04489716_5361</name>
</gene>
<accession>A0A1H2C7Y3</accession>
<dbReference type="Gene3D" id="1.10.530.10">
    <property type="match status" value="2"/>
</dbReference>
<proteinExistence type="predicted"/>
<dbReference type="AlphaFoldDB" id="A0A1H2C7Y3"/>
<reference evidence="3 4" key="1">
    <citation type="submission" date="2016-10" db="EMBL/GenBank/DDBJ databases">
        <authorList>
            <person name="de Groot N.N."/>
        </authorList>
    </citation>
    <scope>NUCLEOTIDE SEQUENCE [LARGE SCALE GENOMIC DNA]</scope>
    <source>
        <strain evidence="3 4">DSM 43941</strain>
    </source>
</reference>
<name>A0A1H2C7Y3_9ACTN</name>
<dbReference type="Pfam" id="PF14200">
    <property type="entry name" value="RicinB_lectin_2"/>
    <property type="match status" value="1"/>
</dbReference>
<dbReference type="SUPFAM" id="SSF50370">
    <property type="entry name" value="Ricin B-like lectins"/>
    <property type="match status" value="1"/>
</dbReference>
<dbReference type="EMBL" id="LT629758">
    <property type="protein sequence ID" value="SDT66543.1"/>
    <property type="molecule type" value="Genomic_DNA"/>
</dbReference>
<dbReference type="PROSITE" id="PS50231">
    <property type="entry name" value="RICIN_B_LECTIN"/>
    <property type="match status" value="1"/>
</dbReference>
<dbReference type="Proteomes" id="UP000198688">
    <property type="component" value="Chromosome I"/>
</dbReference>
<keyword evidence="4" id="KW-1185">Reference proteome</keyword>
<evidence type="ECO:0000259" key="2">
    <source>
        <dbReference type="Pfam" id="PF14200"/>
    </source>
</evidence>
<feature type="region of interest" description="Disordered" evidence="1">
    <location>
        <begin position="363"/>
        <end position="429"/>
    </location>
</feature>
<protein>
    <submittedName>
        <fullName evidence="3">Ricin-type beta-trefoil lectin domain-like</fullName>
    </submittedName>
</protein>
<dbReference type="InterPro" id="IPR023346">
    <property type="entry name" value="Lysozyme-like_dom_sf"/>
</dbReference>
<dbReference type="Gene3D" id="2.80.10.50">
    <property type="match status" value="1"/>
</dbReference>
<dbReference type="CDD" id="cd00161">
    <property type="entry name" value="beta-trefoil_Ricin-like"/>
    <property type="match status" value="1"/>
</dbReference>
<dbReference type="GO" id="GO:0030246">
    <property type="term" value="F:carbohydrate binding"/>
    <property type="evidence" value="ECO:0007669"/>
    <property type="project" value="UniProtKB-KW"/>
</dbReference>
<feature type="compositionally biased region" description="Low complexity" evidence="1">
    <location>
        <begin position="371"/>
        <end position="423"/>
    </location>
</feature>
<keyword evidence="3" id="KW-0430">Lectin</keyword>
<evidence type="ECO:0000256" key="1">
    <source>
        <dbReference type="SAM" id="MobiDB-lite"/>
    </source>
</evidence>
<sequence length="573" mass="60221">MALRSVKGAVVRAWQSLRTTRQRVEAGVAFTAAVACVVVAGMQVGPAFAETKIEGDRVPDDVLPAIVVGATSCPSVTGPRLAAQLMAASEFQPTAKAGEGEGLANLDPEDWKKWAPWQKAQRTDVLANVLALAHRTCETVGQVREADVDGDHWEAAVAAGQVGLETVVKAGGVPESAQKYVDTVAGYANWYAEQPQFTGEPEENASVAPPTGTAIPDEYLSLVVKAGQVCPDVISAERVAAQLMALSGFNPNLKGGSGGQGIAQFTDKMWQEYRPSASASVWDPKAAIPALGSAMCDLKNQLSGMKLKNADGNTEDAYTLALAAYQWGTTAVRAEGGVPREASVAQLADMVDALVGTYQADTRLTVPSPSPSVSPSVSSSVGSPSPSVSPSTSPSPSPSKSSPSPVETSAKPETTKTTEPATPVWNAADSWQITNQLTGRVLEVPGTDSVTTGGTTMQLWDNLKQKDQHWHVANAADGGWVVITNDFNNKSLGIRDGSADNAAQLVMLDPAFADHNQQWKLKAAGDGAYFIINRKSGKALDLIGDDCCGSNGTAVTQWDLQTYAVDQQWKLSK</sequence>
<feature type="domain" description="Ricin B lectin" evidence="2">
    <location>
        <begin position="467"/>
        <end position="558"/>
    </location>
</feature>
<evidence type="ECO:0000313" key="4">
    <source>
        <dbReference type="Proteomes" id="UP000198688"/>
    </source>
</evidence>